<comment type="cofactor">
    <cofactor evidence="1">
        <name>pantetheine 4'-phosphate</name>
        <dbReference type="ChEBI" id="CHEBI:47942"/>
    </cofactor>
</comment>
<dbReference type="FunFam" id="3.30.559.30:FF:000068">
    <property type="entry name" value="L-2-aminoadipate reductase"/>
    <property type="match status" value="1"/>
</dbReference>
<dbReference type="InterPro" id="IPR013120">
    <property type="entry name" value="FAR_NAD-bd"/>
</dbReference>
<dbReference type="GO" id="GO:0019878">
    <property type="term" value="P:lysine biosynthetic process via aminoadipic acid"/>
    <property type="evidence" value="ECO:0007669"/>
    <property type="project" value="UniProtKB-UniPathway"/>
</dbReference>
<dbReference type="InterPro" id="IPR010071">
    <property type="entry name" value="AA_adenyl_dom"/>
</dbReference>
<dbReference type="Pfam" id="PF00550">
    <property type="entry name" value="PP-binding"/>
    <property type="match status" value="1"/>
</dbReference>
<dbReference type="InterPro" id="IPR036736">
    <property type="entry name" value="ACP-like_sf"/>
</dbReference>
<comment type="catalytic activity">
    <reaction evidence="15">
        <text>(S)-2-amino-6-oxohexanoate + AMP + diphosphate + NADP(+) = L-2-aminoadipate + ATP + NADPH + H(+)</text>
        <dbReference type="Rhea" id="RHEA:46936"/>
        <dbReference type="ChEBI" id="CHEBI:15378"/>
        <dbReference type="ChEBI" id="CHEBI:30616"/>
        <dbReference type="ChEBI" id="CHEBI:33019"/>
        <dbReference type="ChEBI" id="CHEBI:57783"/>
        <dbReference type="ChEBI" id="CHEBI:58321"/>
        <dbReference type="ChEBI" id="CHEBI:58349"/>
        <dbReference type="ChEBI" id="CHEBI:58672"/>
        <dbReference type="ChEBI" id="CHEBI:456215"/>
        <dbReference type="EC" id="1.2.1.95"/>
    </reaction>
</comment>
<comment type="catalytic activity">
    <reaction evidence="17">
        <text>(S)-2-amino-6-oxohexanoate + NADP(+) + H2O = L-2-aminoadipate + NADPH + 2 H(+)</text>
        <dbReference type="Rhea" id="RHEA:12304"/>
        <dbReference type="ChEBI" id="CHEBI:15377"/>
        <dbReference type="ChEBI" id="CHEBI:15378"/>
        <dbReference type="ChEBI" id="CHEBI:57783"/>
        <dbReference type="ChEBI" id="CHEBI:58321"/>
        <dbReference type="ChEBI" id="CHEBI:58349"/>
        <dbReference type="ChEBI" id="CHEBI:58672"/>
        <dbReference type="EC" id="1.2.1.31"/>
    </reaction>
</comment>
<dbReference type="UniPathway" id="UPA00033">
    <property type="reaction ID" value="UER00032"/>
</dbReference>
<dbReference type="PROSITE" id="PS00012">
    <property type="entry name" value="PHOSPHOPANTETHEINE"/>
    <property type="match status" value="1"/>
</dbReference>
<comment type="similarity">
    <text evidence="4">Belongs to the ATP-dependent AMP-binding enzyme family.</text>
</comment>
<dbReference type="GO" id="GO:0004043">
    <property type="term" value="F:L-aminoadipate-semialdehyde dehydrogenase [NAD(P)+] activity"/>
    <property type="evidence" value="ECO:0007669"/>
    <property type="project" value="UniProtKB-EC"/>
</dbReference>
<dbReference type="PIRSF" id="PIRSF001617">
    <property type="entry name" value="Alpha-AR"/>
    <property type="match status" value="1"/>
</dbReference>
<keyword evidence="20" id="KW-1185">Reference proteome</keyword>
<dbReference type="Gene3D" id="3.30.300.30">
    <property type="match status" value="1"/>
</dbReference>
<dbReference type="InterPro" id="IPR036291">
    <property type="entry name" value="NAD(P)-bd_dom_sf"/>
</dbReference>
<keyword evidence="12" id="KW-0457">Lysine biosynthesis</keyword>
<name>S9W538_SCHCR</name>
<dbReference type="Gene3D" id="3.30.559.30">
    <property type="entry name" value="Nonribosomal peptide synthetase, condensation domain"/>
    <property type="match status" value="1"/>
</dbReference>
<evidence type="ECO:0000256" key="10">
    <source>
        <dbReference type="ARBA" id="ARBA00022857"/>
    </source>
</evidence>
<dbReference type="InterPro" id="IPR006162">
    <property type="entry name" value="Ppantetheine_attach_site"/>
</dbReference>
<gene>
    <name evidence="19" type="ORF">SPOG_04753</name>
</gene>
<evidence type="ECO:0000259" key="18">
    <source>
        <dbReference type="PROSITE" id="PS50075"/>
    </source>
</evidence>
<dbReference type="RefSeq" id="XP_013022898.1">
    <property type="nucleotide sequence ID" value="XM_013167444.1"/>
</dbReference>
<evidence type="ECO:0000256" key="5">
    <source>
        <dbReference type="ARBA" id="ARBA00012913"/>
    </source>
</evidence>
<dbReference type="InterPro" id="IPR045851">
    <property type="entry name" value="AMP-bd_C_sf"/>
</dbReference>
<evidence type="ECO:0000256" key="3">
    <source>
        <dbReference type="ARBA" id="ARBA00004827"/>
    </source>
</evidence>
<dbReference type="SUPFAM" id="SSF56801">
    <property type="entry name" value="Acetyl-CoA synthetase-like"/>
    <property type="match status" value="1"/>
</dbReference>
<dbReference type="SMART" id="SM00823">
    <property type="entry name" value="PKS_PP"/>
    <property type="match status" value="1"/>
</dbReference>
<evidence type="ECO:0000256" key="1">
    <source>
        <dbReference type="ARBA" id="ARBA00001957"/>
    </source>
</evidence>
<dbReference type="Gene3D" id="3.40.50.720">
    <property type="entry name" value="NAD(P)-binding Rossmann-like Domain"/>
    <property type="match status" value="1"/>
</dbReference>
<dbReference type="eggNOG" id="KOG1178">
    <property type="taxonomic scope" value="Eukaryota"/>
</dbReference>
<dbReference type="PANTHER" id="PTHR44845">
    <property type="entry name" value="CARRIER DOMAIN-CONTAINING PROTEIN"/>
    <property type="match status" value="1"/>
</dbReference>
<sequence length="1421" mass="157375">MSQEALTTEEYTQRLERWSERLKRQTISHLPADYSRPVPSRLVEAVSEKTLNDETKAALINIYVTAQTKGINATPFNILLTLFIVLVSRLTGDEDISIGTSSEDAVPFVLRTFIQQNESFFGLLEKVTDLERSYSVDAVDFTDLINHLNSKLAGHDETRKTLAHIRFYNAPDTPSEGFLSSTSMDVDLTVLVSLKKPAEELSSLRSKFTFPDLQLKIIYNQLLFSQNRVNILADQLFRLVISASKNIEDSIGSLDLMTESQSCVLPDPTVDLDWSGFRGAIQDIFAQNAAKFPERECIVVTPSVTENVPVTSFTYRQIDESSNILAHHLIQSGIERGDVVMVYAYRSVDLVVAVIGVLKAGATFSVIDPAYPPARQIIYLGVAKPRGLVFLADAGVVSPTVVDYVEKNLDLKTFVPSLKLSNDGTLTGGVLKDSNIDILSSVKHLKSQQTGVVVGPDSTPTLSFTSGSEGVPKGVKGRHFSLAYYFDWMSQEFNLSETDRFTMLSGIAHDPIQRDIFTPLFLGASLIVPTAEDIGTPGQLAEWANKYKVTVTHLTPAMGQLLSAQAEEQIPSLHHAFFVGDILTKRDCLRLQVLATNVNVVNMYGTTETQRSVSYFVVPARSKDSTFLECQKEVIPAGKGMKNVQLLVINRHDSSKICGIGEVGEIYLRAGGLAEGYLGNEELTSKRFLQSWFADPSKFDDRTPEDALWKQFWFGIRDRMYRSGDLGRYLPSGDVECSGRADDQVKIRGFRIELGEINTHLSRHPNVRENITLIRRNKDEEPTLVSYVVPQNMEKDDYGSGTDTDDVVVQGLRKYRKVIQNIREYLKTKLPNYAVPTVIVPLNRMPLNPNGKIDKPALPFPDTSQLAAASISRSKNAVTEALTVAEQEMKDIWHSIIPHATDLNKKANFFDVGGHSILATRLIFELRKKYAVNVPLGLIFREPTIERLAREIGKLKSGEMVDLYDVPKEEPKDKEVAYGKDAIQLSNILPQSFPTFSGLKAESPGTVLLTGANGYLGVFILRDLMTRNSNIKVIALIRASSEEHGLQRLRDSGIAYGVWNENWVKSISVINGDLALENWGVANEKWNSLSEEVDVIIHNGALVHWVYPYSKLKGPNVMGTITALKLCSFGKPKSLSFVSSTSTIDTEYYVNLSNEITSKGGDGIPESDSLSGSADSLQTGYGQSKWVAEYLVRQAGLRGLRGVIVRPGYILGDSKTGAINTDDFLVRMMKGCIELGLYPNINNTVNMVPTDHVARVTTASAFHPGEGVTVAHVTSHPRLRFNQFLATLSKFGFGTKQSEYLNWRIALEKYVVHESHDSALYPLLHFVLDNLPSNTKAPDLDDANAREILKRDTEWTKVDVSAGAAVLEREMGLYLSYLVSIGFLKKPTQEAEKELPKIKLDTLTMEKLASVGGRGGAPVSK</sequence>
<evidence type="ECO:0000256" key="4">
    <source>
        <dbReference type="ARBA" id="ARBA00006432"/>
    </source>
</evidence>
<dbReference type="EC" id="1.2.1.95" evidence="5"/>
<dbReference type="Pfam" id="PF00501">
    <property type="entry name" value="AMP-binding"/>
    <property type="match status" value="1"/>
</dbReference>
<dbReference type="Proteomes" id="UP000015464">
    <property type="component" value="Unassembled WGS sequence"/>
</dbReference>
<proteinExistence type="inferred from homology"/>
<accession>S9W538</accession>
<keyword evidence="10" id="KW-0521">NADP</keyword>
<keyword evidence="8" id="KW-0597">Phosphoprotein</keyword>
<evidence type="ECO:0000313" key="20">
    <source>
        <dbReference type="Proteomes" id="UP000015464"/>
    </source>
</evidence>
<reference evidence="19 20" key="1">
    <citation type="journal article" date="2011" name="Science">
        <title>Comparative functional genomics of the fission yeasts.</title>
        <authorList>
            <person name="Rhind N."/>
            <person name="Chen Z."/>
            <person name="Yassour M."/>
            <person name="Thompson D.A."/>
            <person name="Haas B.J."/>
            <person name="Habib N."/>
            <person name="Wapinski I."/>
            <person name="Roy S."/>
            <person name="Lin M.F."/>
            <person name="Heiman D.I."/>
            <person name="Young S.K."/>
            <person name="Furuya K."/>
            <person name="Guo Y."/>
            <person name="Pidoux A."/>
            <person name="Chen H.M."/>
            <person name="Robbertse B."/>
            <person name="Goldberg J.M."/>
            <person name="Aoki K."/>
            <person name="Bayne E.H."/>
            <person name="Berlin A.M."/>
            <person name="Desjardins C.A."/>
            <person name="Dobbs E."/>
            <person name="Dukaj L."/>
            <person name="Fan L."/>
            <person name="FitzGerald M.G."/>
            <person name="French C."/>
            <person name="Gujja S."/>
            <person name="Hansen K."/>
            <person name="Keifenheim D."/>
            <person name="Levin J.Z."/>
            <person name="Mosher R.A."/>
            <person name="Mueller C.A."/>
            <person name="Pfiffner J."/>
            <person name="Priest M."/>
            <person name="Russ C."/>
            <person name="Smialowska A."/>
            <person name="Swoboda P."/>
            <person name="Sykes S.M."/>
            <person name="Vaughn M."/>
            <person name="Vengrova S."/>
            <person name="Yoder R."/>
            <person name="Zeng Q."/>
            <person name="Allshire R."/>
            <person name="Baulcombe D."/>
            <person name="Birren B.W."/>
            <person name="Brown W."/>
            <person name="Ekwall K."/>
            <person name="Kellis M."/>
            <person name="Leatherwood J."/>
            <person name="Levin H."/>
            <person name="Margalit H."/>
            <person name="Martienssen R."/>
            <person name="Nieduszynski C.A."/>
            <person name="Spatafora J.W."/>
            <person name="Friedman N."/>
            <person name="Dalgaard J.Z."/>
            <person name="Baumann P."/>
            <person name="Niki H."/>
            <person name="Regev A."/>
            <person name="Nusbaum C."/>
        </authorList>
    </citation>
    <scope>NUCLEOTIDE SEQUENCE [LARGE SCALE GENOMIC DNA]</scope>
    <source>
        <strain evidence="20">OY26 / ATCC MYA-4695 / CBS 11777 / NBRC 106824 / NRRL Y48691</strain>
    </source>
</reference>
<dbReference type="InterPro" id="IPR014397">
    <property type="entry name" value="Lys2"/>
</dbReference>
<dbReference type="InterPro" id="IPR000873">
    <property type="entry name" value="AMP-dep_synth/lig_dom"/>
</dbReference>
<dbReference type="HOGENOM" id="CLU_000022_19_0_1"/>
<dbReference type="InterPro" id="IPR010080">
    <property type="entry name" value="Thioester_reductase-like_dom"/>
</dbReference>
<dbReference type="InterPro" id="IPR020845">
    <property type="entry name" value="AMP-binding_CS"/>
</dbReference>
<dbReference type="PROSITE" id="PS50075">
    <property type="entry name" value="CARRIER"/>
    <property type="match status" value="1"/>
</dbReference>
<dbReference type="GeneID" id="25039066"/>
<dbReference type="InterPro" id="IPR020806">
    <property type="entry name" value="PKS_PP-bd"/>
</dbReference>
<evidence type="ECO:0000256" key="7">
    <source>
        <dbReference type="ARBA" id="ARBA00022450"/>
    </source>
</evidence>
<evidence type="ECO:0000256" key="13">
    <source>
        <dbReference type="ARBA" id="ARBA00031335"/>
    </source>
</evidence>
<evidence type="ECO:0000256" key="16">
    <source>
        <dbReference type="ARBA" id="ARBA00048414"/>
    </source>
</evidence>
<dbReference type="OMA" id="ENDKFTM"/>
<keyword evidence="7" id="KW-0596">Phosphopantetheine</keyword>
<organism evidence="19 20">
    <name type="scientific">Schizosaccharomyces cryophilus (strain OY26 / ATCC MYA-4695 / CBS 11777 / NBRC 106824 / NRRL Y48691)</name>
    <name type="common">Fission yeast</name>
    <dbReference type="NCBI Taxonomy" id="653667"/>
    <lineage>
        <taxon>Eukaryota</taxon>
        <taxon>Fungi</taxon>
        <taxon>Dikarya</taxon>
        <taxon>Ascomycota</taxon>
        <taxon>Taphrinomycotina</taxon>
        <taxon>Schizosaccharomycetes</taxon>
        <taxon>Schizosaccharomycetales</taxon>
        <taxon>Schizosaccharomycetaceae</taxon>
        <taxon>Schizosaccharomyces</taxon>
    </lineage>
</organism>
<dbReference type="GO" id="GO:0031177">
    <property type="term" value="F:phosphopantetheine binding"/>
    <property type="evidence" value="ECO:0007669"/>
    <property type="project" value="InterPro"/>
</dbReference>
<evidence type="ECO:0000256" key="14">
    <source>
        <dbReference type="ARBA" id="ARBA00032195"/>
    </source>
</evidence>
<evidence type="ECO:0000256" key="12">
    <source>
        <dbReference type="ARBA" id="ARBA00023154"/>
    </source>
</evidence>
<dbReference type="PROSITE" id="PS00455">
    <property type="entry name" value="AMP_BINDING"/>
    <property type="match status" value="1"/>
</dbReference>
<dbReference type="NCBIfam" id="TIGR03443">
    <property type="entry name" value="alpha_am_amid"/>
    <property type="match status" value="1"/>
</dbReference>
<dbReference type="SUPFAM" id="SSF52777">
    <property type="entry name" value="CoA-dependent acyltransferases"/>
    <property type="match status" value="1"/>
</dbReference>
<evidence type="ECO:0000256" key="2">
    <source>
        <dbReference type="ARBA" id="ARBA00003499"/>
    </source>
</evidence>
<comment type="function">
    <text evidence="2">Catalyzes the activation of alpha-aminoadipate by ATP-dependent adenylation and the reduction of activated alpha-aminoadipate by NADPH. The activated alpha-aminoadipate is bound to the phosphopantheinyl group of the enzyme itself before it is reduced to (S)-2-amino-6-oxohexanoate.</text>
</comment>
<evidence type="ECO:0000313" key="19">
    <source>
        <dbReference type="EMBL" id="EPY53025.1"/>
    </source>
</evidence>
<dbReference type="Gene3D" id="3.40.50.12780">
    <property type="entry name" value="N-terminal domain of ligase-like"/>
    <property type="match status" value="1"/>
</dbReference>
<keyword evidence="9" id="KW-0028">Amino-acid biosynthesis</keyword>
<dbReference type="FunFam" id="3.40.50.720:FF:000787">
    <property type="entry name" value="L-2-aminoadipate reductase"/>
    <property type="match status" value="1"/>
</dbReference>
<evidence type="ECO:0000256" key="8">
    <source>
        <dbReference type="ARBA" id="ARBA00022553"/>
    </source>
</evidence>
<dbReference type="EMBL" id="KE546989">
    <property type="protein sequence ID" value="EPY53025.1"/>
    <property type="molecule type" value="Genomic_DNA"/>
</dbReference>
<dbReference type="EC" id="1.2.1.31" evidence="6"/>
<dbReference type="STRING" id="653667.S9W538"/>
<evidence type="ECO:0000256" key="15">
    <source>
        <dbReference type="ARBA" id="ARBA00048260"/>
    </source>
</evidence>
<comment type="pathway">
    <text evidence="3">Amino-acid biosynthesis; L-lysine biosynthesis via AAA pathway; L-lysine from L-alpha-aminoadipate (fungal route): step 1/3.</text>
</comment>
<dbReference type="NCBIfam" id="TIGR01746">
    <property type="entry name" value="Thioester-redct"/>
    <property type="match status" value="1"/>
</dbReference>
<dbReference type="InterPro" id="IPR042099">
    <property type="entry name" value="ANL_N_sf"/>
</dbReference>
<evidence type="ECO:0000256" key="11">
    <source>
        <dbReference type="ARBA" id="ARBA00023002"/>
    </source>
</evidence>
<dbReference type="CDD" id="cd05235">
    <property type="entry name" value="SDR_e1"/>
    <property type="match status" value="1"/>
</dbReference>
<dbReference type="SUPFAM" id="SSF51735">
    <property type="entry name" value="NAD(P)-binding Rossmann-fold domains"/>
    <property type="match status" value="1"/>
</dbReference>
<evidence type="ECO:0000256" key="6">
    <source>
        <dbReference type="ARBA" id="ARBA00013073"/>
    </source>
</evidence>
<dbReference type="Gene3D" id="1.10.1200.10">
    <property type="entry name" value="ACP-like"/>
    <property type="match status" value="1"/>
</dbReference>
<dbReference type="SUPFAM" id="SSF47336">
    <property type="entry name" value="ACP-like"/>
    <property type="match status" value="1"/>
</dbReference>
<dbReference type="NCBIfam" id="TIGR01733">
    <property type="entry name" value="AA-adenyl-dom"/>
    <property type="match status" value="1"/>
</dbReference>
<dbReference type="Pfam" id="PF07993">
    <property type="entry name" value="NAD_binding_4"/>
    <property type="match status" value="1"/>
</dbReference>
<protein>
    <recommendedName>
        <fullName evidence="14">Alpha-aminoadipate reductase</fullName>
        <ecNumber evidence="6">1.2.1.31</ecNumber>
        <ecNumber evidence="5">1.2.1.95</ecNumber>
    </recommendedName>
    <alternativeName>
        <fullName evidence="13">L-aminoadipate-semialdehyde dehydrogenase</fullName>
    </alternativeName>
</protein>
<evidence type="ECO:0000256" key="9">
    <source>
        <dbReference type="ARBA" id="ARBA00022605"/>
    </source>
</evidence>
<dbReference type="PANTHER" id="PTHR44845:SF1">
    <property type="entry name" value="L-2-AMINOADIPATE REDUCTASE"/>
    <property type="match status" value="1"/>
</dbReference>
<dbReference type="OrthoDB" id="329835at2759"/>
<evidence type="ECO:0000256" key="17">
    <source>
        <dbReference type="ARBA" id="ARBA00049537"/>
    </source>
</evidence>
<comment type="catalytic activity">
    <reaction evidence="16">
        <text>(S)-2-amino-6-oxohexanoate + NAD(+) + H2O = L-2-aminoadipate + NADH + 2 H(+)</text>
        <dbReference type="Rhea" id="RHEA:12308"/>
        <dbReference type="ChEBI" id="CHEBI:15377"/>
        <dbReference type="ChEBI" id="CHEBI:15378"/>
        <dbReference type="ChEBI" id="CHEBI:57540"/>
        <dbReference type="ChEBI" id="CHEBI:57945"/>
        <dbReference type="ChEBI" id="CHEBI:58321"/>
        <dbReference type="ChEBI" id="CHEBI:58672"/>
        <dbReference type="EC" id="1.2.1.31"/>
    </reaction>
</comment>
<dbReference type="InterPro" id="IPR009081">
    <property type="entry name" value="PP-bd_ACP"/>
</dbReference>
<keyword evidence="11" id="KW-0560">Oxidoreductase</keyword>
<feature type="domain" description="Carrier" evidence="18">
    <location>
        <begin position="880"/>
        <end position="956"/>
    </location>
</feature>